<dbReference type="RefSeq" id="WP_092505963.1">
    <property type="nucleotide sequence ID" value="NZ_LT629695.1"/>
</dbReference>
<evidence type="ECO:0000313" key="2">
    <source>
        <dbReference type="EMBL" id="SDH90447.1"/>
    </source>
</evidence>
<dbReference type="STRING" id="399736.SAMN04489720_2795"/>
<keyword evidence="3" id="KW-1185">Reference proteome</keyword>
<dbReference type="GO" id="GO:0016020">
    <property type="term" value="C:membrane"/>
    <property type="evidence" value="ECO:0007669"/>
    <property type="project" value="TreeGrafter"/>
</dbReference>
<dbReference type="SUPFAM" id="SSF53474">
    <property type="entry name" value="alpha/beta-Hydrolases"/>
    <property type="match status" value="1"/>
</dbReference>
<dbReference type="OrthoDB" id="9769541at2"/>
<dbReference type="PANTHER" id="PTHR43798">
    <property type="entry name" value="MONOACYLGLYCEROL LIPASE"/>
    <property type="match status" value="1"/>
</dbReference>
<dbReference type="InterPro" id="IPR050266">
    <property type="entry name" value="AB_hydrolase_sf"/>
</dbReference>
<reference evidence="3" key="1">
    <citation type="submission" date="2016-10" db="EMBL/GenBank/DDBJ databases">
        <authorList>
            <person name="Varghese N."/>
            <person name="Submissions S."/>
        </authorList>
    </citation>
    <scope>NUCLEOTIDE SEQUENCE [LARGE SCALE GENOMIC DNA]</scope>
    <source>
        <strain evidence="3">DSM 22002</strain>
    </source>
</reference>
<dbReference type="Pfam" id="PF12697">
    <property type="entry name" value="Abhydrolase_6"/>
    <property type="match status" value="1"/>
</dbReference>
<dbReference type="EMBL" id="LT629695">
    <property type="protein sequence ID" value="SDH90447.1"/>
    <property type="molecule type" value="Genomic_DNA"/>
</dbReference>
<feature type="domain" description="AB hydrolase-1" evidence="1">
    <location>
        <begin position="47"/>
        <end position="257"/>
    </location>
</feature>
<protein>
    <submittedName>
        <fullName evidence="2">Pimeloyl-ACP methyl ester carboxylesterase</fullName>
    </submittedName>
</protein>
<proteinExistence type="predicted"/>
<dbReference type="InterPro" id="IPR000073">
    <property type="entry name" value="AB_hydrolase_1"/>
</dbReference>
<dbReference type="InterPro" id="IPR029058">
    <property type="entry name" value="AB_hydrolase_fold"/>
</dbReference>
<dbReference type="PRINTS" id="PR00111">
    <property type="entry name" value="ABHYDROLASE"/>
</dbReference>
<sequence>MADGTRLGRRSWRVENRGRDGGVRSEHRFGEDVVVAWTWHAGHERTVVLVHGIGMGQQYFGLLRAELAKTFDVVAVDLPGFGESPEPTKAASMEECGAIVGGVIRDLRLAPVVAVGHSMGTQVVSELTAQHPELVDALVLIAPTVDRKRRSKRTQSARLLLDLVNDPPIVGLVGLRMYAQAGPRWFLKQFDMMLAHRLETIAPRIQRPTLVIRGSRDVVCPRRWVREIAGLIPDATFREAKGKGHEAMITGAEPVADMIAEFVAARSED</sequence>
<dbReference type="GO" id="GO:0003824">
    <property type="term" value="F:catalytic activity"/>
    <property type="evidence" value="ECO:0007669"/>
    <property type="project" value="UniProtKB-ARBA"/>
</dbReference>
<gene>
    <name evidence="2" type="ORF">SAMN04489720_2795</name>
</gene>
<evidence type="ECO:0000259" key="1">
    <source>
        <dbReference type="Pfam" id="PF12697"/>
    </source>
</evidence>
<dbReference type="Proteomes" id="UP000198822">
    <property type="component" value="Chromosome I"/>
</dbReference>
<dbReference type="PANTHER" id="PTHR43798:SF33">
    <property type="entry name" value="HYDROLASE, PUTATIVE (AFU_ORTHOLOGUE AFUA_2G14860)-RELATED"/>
    <property type="match status" value="1"/>
</dbReference>
<accession>A0A1G8G7T3</accession>
<evidence type="ECO:0000313" key="3">
    <source>
        <dbReference type="Proteomes" id="UP000198822"/>
    </source>
</evidence>
<dbReference type="AlphaFoldDB" id="A0A1G8G7T3"/>
<dbReference type="Gene3D" id="3.40.50.1820">
    <property type="entry name" value="alpha/beta hydrolase"/>
    <property type="match status" value="1"/>
</dbReference>
<organism evidence="2 3">
    <name type="scientific">Agrococcus jejuensis</name>
    <dbReference type="NCBI Taxonomy" id="399736"/>
    <lineage>
        <taxon>Bacteria</taxon>
        <taxon>Bacillati</taxon>
        <taxon>Actinomycetota</taxon>
        <taxon>Actinomycetes</taxon>
        <taxon>Micrococcales</taxon>
        <taxon>Microbacteriaceae</taxon>
        <taxon>Agrococcus</taxon>
    </lineage>
</organism>
<name>A0A1G8G7T3_9MICO</name>